<name>A0A8H4C8H3_COLGL</name>
<comment type="caution">
    <text evidence="3">The sequence shown here is derived from an EMBL/GenBank/DDBJ whole genome shotgun (WGS) entry which is preliminary data.</text>
</comment>
<accession>A0A8H4C8H3</accession>
<dbReference type="EMBL" id="WVTB01000086">
    <property type="protein sequence ID" value="KAF3799111.1"/>
    <property type="molecule type" value="Genomic_DNA"/>
</dbReference>
<feature type="region of interest" description="Disordered" evidence="2">
    <location>
        <begin position="376"/>
        <end position="396"/>
    </location>
</feature>
<gene>
    <name evidence="3" type="ORF">GCG54_00015291</name>
</gene>
<dbReference type="GeneID" id="69022396"/>
<feature type="region of interest" description="Disordered" evidence="2">
    <location>
        <begin position="254"/>
        <end position="278"/>
    </location>
</feature>
<reference evidence="3" key="2">
    <citation type="submission" date="2020-03" db="EMBL/GenBank/DDBJ databases">
        <authorList>
            <person name="Fu F.-F."/>
            <person name="Chen J."/>
        </authorList>
    </citation>
    <scope>NUCLEOTIDE SEQUENCE</scope>
    <source>
        <strain evidence="3">Lc1</strain>
    </source>
</reference>
<keyword evidence="1" id="KW-0843">Virulence</keyword>
<dbReference type="Pfam" id="PF03538">
    <property type="entry name" value="VRP1"/>
    <property type="match status" value="1"/>
</dbReference>
<sequence length="562" mass="61333">MATSTVSNKGEDWLKIQQLVFKNNTYLDTLSSKGLLLFLIGIDLHDILDGRKGEYHVLLALAHDKDTTKELFQNAVVNDEFELIASLKDLLRNGNNLDENKSVLQVGSAGTTIHLHLHGLLHPGAGEGVVHVSSNGFVAHDATDIRAVLQQLGSDWNLLEDPVPSDHPAIKDLDSFLDSDRKNAILRFLSALQHLSNITEAEDLPILVALVFTGFEQLDQSRARRMHNEAKRVQARSEQVFVALLETSSVPQPAALAIPGGNSPKDGNDQSTAIRSGKNPSSYPAAYFVDLLLLLENQPANANVIIPLPPFDGSGFNTGSVSQGSILKKLLNRRPDVGDLLVSCRNTNEVVPYIDLMNEVLESALRCLQTNNNKLEKSGMRTPAHNADDVEKDTQDSSDYDAAYYPLGSIESSLSADKAALLSDAANVDCALYGSLIVYKVAPPSVFLYDHSQDSLERYVAASKTNLPEMASVFQPFAKSNGSNRVVIARASASQTLGMSHADFLSLTMESYFDLQPATIETGNPLLQVDEYGKLCGLLPTWHYWVYEDKDADAGDGEFDIL</sequence>
<feature type="compositionally biased region" description="Polar residues" evidence="2">
    <location>
        <begin position="269"/>
        <end position="278"/>
    </location>
</feature>
<proteinExistence type="predicted"/>
<feature type="compositionally biased region" description="Basic and acidic residues" evidence="2">
    <location>
        <begin position="386"/>
        <end position="395"/>
    </location>
</feature>
<reference evidence="3" key="1">
    <citation type="journal article" date="2020" name="Phytopathology">
        <title>Genome sequence and comparative analysis of Colletotrichum gloeosporioides isolated from Liriodendron leaves.</title>
        <authorList>
            <person name="Fu F.F."/>
            <person name="Hao Z."/>
            <person name="Wang P."/>
            <person name="Lu Y."/>
            <person name="Xue L.J."/>
            <person name="Wei G."/>
            <person name="Tian Y."/>
            <person name="Baishi H."/>
            <person name="Xu H."/>
            <person name="Shi J."/>
            <person name="Cheng T."/>
            <person name="Wang G."/>
            <person name="Yi Y."/>
            <person name="Chen J."/>
        </authorList>
    </citation>
    <scope>NUCLEOTIDE SEQUENCE</scope>
    <source>
        <strain evidence="3">Lc1</strain>
    </source>
</reference>
<dbReference type="RefSeq" id="XP_045258271.1">
    <property type="nucleotide sequence ID" value="XM_045415098.1"/>
</dbReference>
<dbReference type="AlphaFoldDB" id="A0A8H4C8H3"/>
<keyword evidence="4" id="KW-1185">Reference proteome</keyword>
<protein>
    <submittedName>
        <fullName evidence="3">Uncharacterized protein</fullName>
    </submittedName>
</protein>
<dbReference type="InterPro" id="IPR018003">
    <property type="entry name" value="Insecticidal_toxin/plasmid_vir"/>
</dbReference>
<organism evidence="3 4">
    <name type="scientific">Colletotrichum gloeosporioides</name>
    <name type="common">Anthracnose fungus</name>
    <name type="synonym">Glomerella cingulata</name>
    <dbReference type="NCBI Taxonomy" id="474922"/>
    <lineage>
        <taxon>Eukaryota</taxon>
        <taxon>Fungi</taxon>
        <taxon>Dikarya</taxon>
        <taxon>Ascomycota</taxon>
        <taxon>Pezizomycotina</taxon>
        <taxon>Sordariomycetes</taxon>
        <taxon>Hypocreomycetidae</taxon>
        <taxon>Glomerellales</taxon>
        <taxon>Glomerellaceae</taxon>
        <taxon>Colletotrichum</taxon>
        <taxon>Colletotrichum gloeosporioides species complex</taxon>
    </lineage>
</organism>
<evidence type="ECO:0000256" key="2">
    <source>
        <dbReference type="SAM" id="MobiDB-lite"/>
    </source>
</evidence>
<evidence type="ECO:0000256" key="1">
    <source>
        <dbReference type="ARBA" id="ARBA00023026"/>
    </source>
</evidence>
<dbReference type="Proteomes" id="UP000613401">
    <property type="component" value="Unassembled WGS sequence"/>
</dbReference>
<evidence type="ECO:0000313" key="4">
    <source>
        <dbReference type="Proteomes" id="UP000613401"/>
    </source>
</evidence>
<evidence type="ECO:0000313" key="3">
    <source>
        <dbReference type="EMBL" id="KAF3799111.1"/>
    </source>
</evidence>